<feature type="compositionally biased region" description="Basic and acidic residues" evidence="1">
    <location>
        <begin position="24"/>
        <end position="40"/>
    </location>
</feature>
<evidence type="ECO:0000256" key="1">
    <source>
        <dbReference type="SAM" id="MobiDB-lite"/>
    </source>
</evidence>
<evidence type="ECO:0000313" key="2">
    <source>
        <dbReference type="EMBL" id="KAJ8434663.1"/>
    </source>
</evidence>
<name>A0A9Q1K0T0_9CARY</name>
<accession>A0A9Q1K0T0</accession>
<evidence type="ECO:0000313" key="3">
    <source>
        <dbReference type="Proteomes" id="UP001153076"/>
    </source>
</evidence>
<feature type="region of interest" description="Disordered" evidence="1">
    <location>
        <begin position="251"/>
        <end position="272"/>
    </location>
</feature>
<keyword evidence="3" id="KW-1185">Reference proteome</keyword>
<gene>
    <name evidence="2" type="ORF">Cgig2_030049</name>
</gene>
<protein>
    <submittedName>
        <fullName evidence="2">Uncharacterized protein</fullName>
    </submittedName>
</protein>
<organism evidence="2 3">
    <name type="scientific">Carnegiea gigantea</name>
    <dbReference type="NCBI Taxonomy" id="171969"/>
    <lineage>
        <taxon>Eukaryota</taxon>
        <taxon>Viridiplantae</taxon>
        <taxon>Streptophyta</taxon>
        <taxon>Embryophyta</taxon>
        <taxon>Tracheophyta</taxon>
        <taxon>Spermatophyta</taxon>
        <taxon>Magnoliopsida</taxon>
        <taxon>eudicotyledons</taxon>
        <taxon>Gunneridae</taxon>
        <taxon>Pentapetalae</taxon>
        <taxon>Caryophyllales</taxon>
        <taxon>Cactineae</taxon>
        <taxon>Cactaceae</taxon>
        <taxon>Cactoideae</taxon>
        <taxon>Echinocereeae</taxon>
        <taxon>Carnegiea</taxon>
    </lineage>
</organism>
<dbReference type="Proteomes" id="UP001153076">
    <property type="component" value="Unassembled WGS sequence"/>
</dbReference>
<comment type="caution">
    <text evidence="2">The sequence shown here is derived from an EMBL/GenBank/DDBJ whole genome shotgun (WGS) entry which is preliminary data.</text>
</comment>
<proteinExistence type="predicted"/>
<feature type="region of interest" description="Disordered" evidence="1">
    <location>
        <begin position="15"/>
        <end position="40"/>
    </location>
</feature>
<sequence length="300" mass="32229">MNGKRIMGIMYTSCKRSQKATTHTSEEQKPEEIGGSRVKGEKVSTRVLSVHLAIAAKGEGPEPTVPHKCVEEELNSPDAINGEVRGESSWEHRASKPWRRRQAYYNGRCGDDTMHCTCITTKDGVEESVVPYEVLDTTTFSSSMHEVAGNLQTVEAGIASLDDKVVKLVRAVVGASCGEIHLTCHLIISLQYGEGGDDKISVVLIAPEAGSERSSEGGNLPTIVAEEPPIPPTPIPQGAYDKMSALLITAESGGQPAHRSSKGASHPSGKVHHFPSQLRLHAPINLNCCNVKVCLATFSR</sequence>
<dbReference type="AlphaFoldDB" id="A0A9Q1K0T0"/>
<reference evidence="2" key="1">
    <citation type="submission" date="2022-04" db="EMBL/GenBank/DDBJ databases">
        <title>Carnegiea gigantea Genome sequencing and assembly v2.</title>
        <authorList>
            <person name="Copetti D."/>
            <person name="Sanderson M.J."/>
            <person name="Burquez A."/>
            <person name="Wojciechowski M.F."/>
        </authorList>
    </citation>
    <scope>NUCLEOTIDE SEQUENCE</scope>
    <source>
        <strain evidence="2">SGP5-SGP5p</strain>
        <tissue evidence="2">Aerial part</tissue>
    </source>
</reference>
<dbReference type="EMBL" id="JAKOGI010000459">
    <property type="protein sequence ID" value="KAJ8434663.1"/>
    <property type="molecule type" value="Genomic_DNA"/>
</dbReference>